<dbReference type="PANTHER" id="PTHR43162">
    <property type="match status" value="1"/>
</dbReference>
<dbReference type="SUPFAM" id="SSF51735">
    <property type="entry name" value="NAD(P)-binding Rossmann-fold domains"/>
    <property type="match status" value="1"/>
</dbReference>
<dbReference type="Gene3D" id="3.90.25.10">
    <property type="entry name" value="UDP-galactose 4-epimerase, domain 1"/>
    <property type="match status" value="1"/>
</dbReference>
<keyword evidence="3" id="KW-1185">Reference proteome</keyword>
<proteinExistence type="predicted"/>
<name>A0A4Q7YYK8_9BACT</name>
<sequence>MYAVMGITGNVGGAVARTLLAKGEKVRGIVRNPEKAAEWQEQGAELFKADYDNVDALTAAFTGVAGVFVMVPPNFAPAPGFAETKSTLQVLHEALSRALPSKAVYLSSIGAEQASGLGLITSSHLLEETLGDLPFSHAFLRAGWFFENSAGDVASARNEGKIRFQLHPLDQKFPLVATADIGKVGAETLTQNWTGIRHIEVAGPEGYSPLDIADAFADAVGRPVEAIAVPRAEWEMLWVSQGMPEGRTAPRAEMVDGFNSGWIHFGVPGTEHVDGATPLCEVITQLVTRSKDVS</sequence>
<dbReference type="Pfam" id="PF05368">
    <property type="entry name" value="NmrA"/>
    <property type="match status" value="1"/>
</dbReference>
<evidence type="ECO:0000259" key="1">
    <source>
        <dbReference type="Pfam" id="PF05368"/>
    </source>
</evidence>
<dbReference type="InterPro" id="IPR051604">
    <property type="entry name" value="Ergot_Alk_Oxidoreductase"/>
</dbReference>
<feature type="domain" description="NmrA-like" evidence="1">
    <location>
        <begin position="3"/>
        <end position="235"/>
    </location>
</feature>
<evidence type="ECO:0000313" key="2">
    <source>
        <dbReference type="EMBL" id="RZU42219.1"/>
    </source>
</evidence>
<organism evidence="2 3">
    <name type="scientific">Edaphobacter modestus</name>
    <dbReference type="NCBI Taxonomy" id="388466"/>
    <lineage>
        <taxon>Bacteria</taxon>
        <taxon>Pseudomonadati</taxon>
        <taxon>Acidobacteriota</taxon>
        <taxon>Terriglobia</taxon>
        <taxon>Terriglobales</taxon>
        <taxon>Acidobacteriaceae</taxon>
        <taxon>Edaphobacter</taxon>
    </lineage>
</organism>
<dbReference type="EMBL" id="SHKW01000001">
    <property type="protein sequence ID" value="RZU42219.1"/>
    <property type="molecule type" value="Genomic_DNA"/>
</dbReference>
<evidence type="ECO:0000313" key="3">
    <source>
        <dbReference type="Proteomes" id="UP000292958"/>
    </source>
</evidence>
<reference evidence="2 3" key="1">
    <citation type="submission" date="2019-02" db="EMBL/GenBank/DDBJ databases">
        <title>Genomic Encyclopedia of Archaeal and Bacterial Type Strains, Phase II (KMG-II): from individual species to whole genera.</title>
        <authorList>
            <person name="Goeker M."/>
        </authorList>
    </citation>
    <scope>NUCLEOTIDE SEQUENCE [LARGE SCALE GENOMIC DNA]</scope>
    <source>
        <strain evidence="2 3">DSM 18101</strain>
    </source>
</reference>
<dbReference type="Proteomes" id="UP000292958">
    <property type="component" value="Unassembled WGS sequence"/>
</dbReference>
<dbReference type="InterPro" id="IPR036291">
    <property type="entry name" value="NAD(P)-bd_dom_sf"/>
</dbReference>
<dbReference type="RefSeq" id="WP_130420008.1">
    <property type="nucleotide sequence ID" value="NZ_SHKW01000001.1"/>
</dbReference>
<dbReference type="Gene3D" id="3.40.50.720">
    <property type="entry name" value="NAD(P)-binding Rossmann-like Domain"/>
    <property type="match status" value="1"/>
</dbReference>
<comment type="caution">
    <text evidence="2">The sequence shown here is derived from an EMBL/GenBank/DDBJ whole genome shotgun (WGS) entry which is preliminary data.</text>
</comment>
<dbReference type="PANTHER" id="PTHR43162:SF1">
    <property type="entry name" value="PRESTALK A DIFFERENTIATION PROTEIN A"/>
    <property type="match status" value="1"/>
</dbReference>
<dbReference type="InterPro" id="IPR008030">
    <property type="entry name" value="NmrA-like"/>
</dbReference>
<dbReference type="AlphaFoldDB" id="A0A4Q7YYK8"/>
<dbReference type="OrthoDB" id="7352262at2"/>
<accession>A0A4Q7YYK8</accession>
<protein>
    <submittedName>
        <fullName evidence="2">Uncharacterized protein YbjT (DUF2867 family)</fullName>
    </submittedName>
</protein>
<gene>
    <name evidence="2" type="ORF">BDD14_3771</name>
</gene>